<gene>
    <name evidence="5" type="ORF">Fcan01_06493</name>
</gene>
<keyword evidence="3" id="KW-0862">Zinc</keyword>
<keyword evidence="1" id="KW-0479">Metal-binding</keyword>
<evidence type="ECO:0000259" key="4">
    <source>
        <dbReference type="Pfam" id="PF21362"/>
    </source>
</evidence>
<comment type="caution">
    <text evidence="5">The sequence shown here is derived from an EMBL/GenBank/DDBJ whole genome shotgun (WGS) entry which is preliminary data.</text>
</comment>
<dbReference type="EMBL" id="LNIX01000003">
    <property type="protein sequence ID" value="OXA58308.1"/>
    <property type="molecule type" value="Genomic_DNA"/>
</dbReference>
<dbReference type="Pfam" id="PF21362">
    <property type="entry name" value="Sina_RING"/>
    <property type="match status" value="1"/>
</dbReference>
<evidence type="ECO:0000256" key="1">
    <source>
        <dbReference type="ARBA" id="ARBA00022723"/>
    </source>
</evidence>
<dbReference type="OrthoDB" id="4788989at2759"/>
<reference evidence="5 6" key="1">
    <citation type="submission" date="2015-12" db="EMBL/GenBank/DDBJ databases">
        <title>The genome of Folsomia candida.</title>
        <authorList>
            <person name="Faddeeva A."/>
            <person name="Derks M.F."/>
            <person name="Anvar Y."/>
            <person name="Smit S."/>
            <person name="Van Straalen N."/>
            <person name="Roelofs D."/>
        </authorList>
    </citation>
    <scope>NUCLEOTIDE SEQUENCE [LARGE SCALE GENOMIC DNA]</scope>
    <source>
        <strain evidence="5 6">VU population</strain>
        <tissue evidence="5">Whole body</tissue>
    </source>
</reference>
<name>A0A226EM79_FOLCA</name>
<dbReference type="SUPFAM" id="SSF57850">
    <property type="entry name" value="RING/U-box"/>
    <property type="match status" value="1"/>
</dbReference>
<dbReference type="AlphaFoldDB" id="A0A226EM79"/>
<sequence>MSASPPPPNPPNDDTFDEIENLLECCICLETCTVPIHQCIRGHIICFTHMDQLTTCPTCRGDYSEGGSSRNTIAEFLVSNGLKLIQHLHKVQLEIRQQVEEQVVQSVQMDEKTTQTEELDVPVQLNCSNEPVELTTVKNLSAHPTSDIAIVNSVSKKPSVTTVAMCRYSEEGCPYENENGFTNLFILELNDGGQFIVRAAERRDGIVIWVAFHGNVHTGLGWQYDAQIDFFNCNDSEAPSVEENYDNDCVDKDETNNTINMQQFITFSGPVGTSARITKRKKDFWRTMIIYSSGPTMLEKV</sequence>
<evidence type="ECO:0000256" key="3">
    <source>
        <dbReference type="ARBA" id="ARBA00022833"/>
    </source>
</evidence>
<protein>
    <submittedName>
        <fullName evidence="5">E3 ubiquitin-protein ligase sina</fullName>
    </submittedName>
</protein>
<organism evidence="5 6">
    <name type="scientific">Folsomia candida</name>
    <name type="common">Springtail</name>
    <dbReference type="NCBI Taxonomy" id="158441"/>
    <lineage>
        <taxon>Eukaryota</taxon>
        <taxon>Metazoa</taxon>
        <taxon>Ecdysozoa</taxon>
        <taxon>Arthropoda</taxon>
        <taxon>Hexapoda</taxon>
        <taxon>Collembola</taxon>
        <taxon>Entomobryomorpha</taxon>
        <taxon>Isotomoidea</taxon>
        <taxon>Isotomidae</taxon>
        <taxon>Proisotominae</taxon>
        <taxon>Folsomia</taxon>
    </lineage>
</organism>
<evidence type="ECO:0000313" key="5">
    <source>
        <dbReference type="EMBL" id="OXA58308.1"/>
    </source>
</evidence>
<proteinExistence type="predicted"/>
<evidence type="ECO:0000313" key="6">
    <source>
        <dbReference type="Proteomes" id="UP000198287"/>
    </source>
</evidence>
<dbReference type="InterPro" id="IPR049548">
    <property type="entry name" value="Sina-like_RING"/>
</dbReference>
<dbReference type="Proteomes" id="UP000198287">
    <property type="component" value="Unassembled WGS sequence"/>
</dbReference>
<accession>A0A226EM79</accession>
<feature type="domain" description="E3 ubiquitin-protein ligase Sina-like RING finger" evidence="4">
    <location>
        <begin position="25"/>
        <end position="59"/>
    </location>
</feature>
<evidence type="ECO:0000256" key="2">
    <source>
        <dbReference type="ARBA" id="ARBA00022771"/>
    </source>
</evidence>
<dbReference type="GO" id="GO:0008270">
    <property type="term" value="F:zinc ion binding"/>
    <property type="evidence" value="ECO:0007669"/>
    <property type="project" value="UniProtKB-KW"/>
</dbReference>
<keyword evidence="6" id="KW-1185">Reference proteome</keyword>
<keyword evidence="2" id="KW-0863">Zinc-finger</keyword>